<name>A0A2P4XJH8_9STRA</name>
<dbReference type="AlphaFoldDB" id="A0A2P4XJH8"/>
<evidence type="ECO:0000313" key="2">
    <source>
        <dbReference type="Proteomes" id="UP000237271"/>
    </source>
</evidence>
<organism evidence="1 2">
    <name type="scientific">Phytophthora palmivora</name>
    <dbReference type="NCBI Taxonomy" id="4796"/>
    <lineage>
        <taxon>Eukaryota</taxon>
        <taxon>Sar</taxon>
        <taxon>Stramenopiles</taxon>
        <taxon>Oomycota</taxon>
        <taxon>Peronosporomycetes</taxon>
        <taxon>Peronosporales</taxon>
        <taxon>Peronosporaceae</taxon>
        <taxon>Phytophthora</taxon>
    </lineage>
</organism>
<sequence>MDGNTQPQVSPFTMVHSAFSCATHRIPSYDGKYEWQSAVATSPTSGQAVPAGALPAPEQIAPRESVSVYVASLQTEMSMSAETTAATASAAARSFVLTFILCDLLR</sequence>
<protein>
    <submittedName>
        <fullName evidence="1">Uncharacterized protein</fullName>
    </submittedName>
</protein>
<keyword evidence="2" id="KW-1185">Reference proteome</keyword>
<dbReference type="EMBL" id="NCKW01009974">
    <property type="protein sequence ID" value="POM65697.1"/>
    <property type="molecule type" value="Genomic_DNA"/>
</dbReference>
<reference evidence="1 2" key="1">
    <citation type="journal article" date="2017" name="Genome Biol. Evol.">
        <title>Phytophthora megakarya and P. palmivora, closely related causal agents of cacao black pod rot, underwent increases in genome sizes and gene numbers by different mechanisms.</title>
        <authorList>
            <person name="Ali S.S."/>
            <person name="Shao J."/>
            <person name="Lary D.J."/>
            <person name="Kronmiller B."/>
            <person name="Shen D."/>
            <person name="Strem M.D."/>
            <person name="Amoako-Attah I."/>
            <person name="Akrofi A.Y."/>
            <person name="Begoude B.A."/>
            <person name="Ten Hoopen G.M."/>
            <person name="Coulibaly K."/>
            <person name="Kebe B.I."/>
            <person name="Melnick R.L."/>
            <person name="Guiltinan M.J."/>
            <person name="Tyler B.M."/>
            <person name="Meinhardt L.W."/>
            <person name="Bailey B.A."/>
        </authorList>
    </citation>
    <scope>NUCLEOTIDE SEQUENCE [LARGE SCALE GENOMIC DNA]</scope>
    <source>
        <strain evidence="2">sbr112.9</strain>
    </source>
</reference>
<gene>
    <name evidence="1" type="ORF">PHPALM_18548</name>
</gene>
<dbReference type="OrthoDB" id="125107at2759"/>
<evidence type="ECO:0000313" key="1">
    <source>
        <dbReference type="EMBL" id="POM65697.1"/>
    </source>
</evidence>
<accession>A0A2P4XJH8</accession>
<dbReference type="Proteomes" id="UP000237271">
    <property type="component" value="Unassembled WGS sequence"/>
</dbReference>
<comment type="caution">
    <text evidence="1">The sequence shown here is derived from an EMBL/GenBank/DDBJ whole genome shotgun (WGS) entry which is preliminary data.</text>
</comment>
<proteinExistence type="predicted"/>